<dbReference type="GO" id="GO:0004197">
    <property type="term" value="F:cysteine-type endopeptidase activity"/>
    <property type="evidence" value="ECO:0007669"/>
    <property type="project" value="InterPro"/>
</dbReference>
<gene>
    <name evidence="2" type="ORF">FB566_1764</name>
</gene>
<dbReference type="InParanoid" id="A0A543AUM5"/>
<dbReference type="AlphaFoldDB" id="A0A543AUM5"/>
<dbReference type="SUPFAM" id="SSF52129">
    <property type="entry name" value="Caspase-like"/>
    <property type="match status" value="1"/>
</dbReference>
<feature type="domain" description="Peptidase C14 caspase" evidence="1">
    <location>
        <begin position="28"/>
        <end position="233"/>
    </location>
</feature>
<dbReference type="RefSeq" id="WP_142037343.1">
    <property type="nucleotide sequence ID" value="NZ_JBHTGS010000001.1"/>
</dbReference>
<dbReference type="Pfam" id="PF00656">
    <property type="entry name" value="Peptidase_C14"/>
    <property type="match status" value="1"/>
</dbReference>
<reference evidence="2 3" key="1">
    <citation type="submission" date="2019-06" db="EMBL/GenBank/DDBJ databases">
        <title>Sequencing the genomes of 1000 actinobacteria strains.</title>
        <authorList>
            <person name="Klenk H.-P."/>
        </authorList>
    </citation>
    <scope>NUCLEOTIDE SEQUENCE [LARGE SCALE GENOMIC DNA]</scope>
    <source>
        <strain evidence="2 3">DSM 45928</strain>
    </source>
</reference>
<dbReference type="GO" id="GO:0006508">
    <property type="term" value="P:proteolysis"/>
    <property type="evidence" value="ECO:0007669"/>
    <property type="project" value="InterPro"/>
</dbReference>
<proteinExistence type="predicted"/>
<dbReference type="InterPro" id="IPR011600">
    <property type="entry name" value="Pept_C14_caspase"/>
</dbReference>
<dbReference type="Gene3D" id="3.40.50.1460">
    <property type="match status" value="1"/>
</dbReference>
<dbReference type="NCBIfam" id="NF047832">
    <property type="entry name" value="caspase_w_EACC1"/>
    <property type="match status" value="1"/>
</dbReference>
<dbReference type="EMBL" id="VFOW01000001">
    <property type="protein sequence ID" value="TQL76241.1"/>
    <property type="molecule type" value="Genomic_DNA"/>
</dbReference>
<evidence type="ECO:0000259" key="1">
    <source>
        <dbReference type="Pfam" id="PF00656"/>
    </source>
</evidence>
<organism evidence="2 3">
    <name type="scientific">Stackebrandtia endophytica</name>
    <dbReference type="NCBI Taxonomy" id="1496996"/>
    <lineage>
        <taxon>Bacteria</taxon>
        <taxon>Bacillati</taxon>
        <taxon>Actinomycetota</taxon>
        <taxon>Actinomycetes</taxon>
        <taxon>Glycomycetales</taxon>
        <taxon>Glycomycetaceae</taxon>
        <taxon>Stackebrandtia</taxon>
    </lineage>
</organism>
<dbReference type="SUPFAM" id="SSF81901">
    <property type="entry name" value="HCP-like"/>
    <property type="match status" value="1"/>
</dbReference>
<evidence type="ECO:0000313" key="3">
    <source>
        <dbReference type="Proteomes" id="UP000317043"/>
    </source>
</evidence>
<keyword evidence="3" id="KW-1185">Reference proteome</keyword>
<dbReference type="OrthoDB" id="3542505at2"/>
<name>A0A543AUM5_9ACTN</name>
<dbReference type="InterPro" id="IPR029030">
    <property type="entry name" value="Caspase-like_dom_sf"/>
</dbReference>
<sequence>MPDALDGDYSSSRAILMGTWSYQHLDPVDAVERSFNRMHGLLRSPICGTWPDNRITLIADAPTVGDIRRELIASFLNVRDVALFYYVGHGLYDFEDRLHLTVQGSESAAAFRSATSLPFEAVREAFFHSKARTKIAILDCCYAGLAARPGGSLGVEGPLPNSGSYLMMSSSGYAQSWYELPDTSPKPQTYFTKYFVDTVESGIPGRPSTLTLMDLFESVSHQLEEADIPEPRSRSDDRAAGFAFARNKSAEAVSEATSPDELYAQAMQLQREGGAENLPTMKARFRTAAEQGHSRAMVQLGLIAEGRTLAELEGVPFKADADSDMATAVHWYTMASERGDDGAAFLLGHIHEEVYHEVDEALSWYQLAVNRGNSAARERLSRLRYRREHGLGHGRRERG</sequence>
<dbReference type="InterPro" id="IPR011990">
    <property type="entry name" value="TPR-like_helical_dom_sf"/>
</dbReference>
<evidence type="ECO:0000313" key="2">
    <source>
        <dbReference type="EMBL" id="TQL76241.1"/>
    </source>
</evidence>
<dbReference type="Gene3D" id="1.25.40.10">
    <property type="entry name" value="Tetratricopeptide repeat domain"/>
    <property type="match status" value="1"/>
</dbReference>
<protein>
    <recommendedName>
        <fullName evidence="1">Peptidase C14 caspase domain-containing protein</fullName>
    </recommendedName>
</protein>
<comment type="caution">
    <text evidence="2">The sequence shown here is derived from an EMBL/GenBank/DDBJ whole genome shotgun (WGS) entry which is preliminary data.</text>
</comment>
<dbReference type="Proteomes" id="UP000317043">
    <property type="component" value="Unassembled WGS sequence"/>
</dbReference>
<accession>A0A543AUM5</accession>